<sequence length="72" mass="8451">MDEIHLQGYNVHSARFFTAHHSHKTSFSFFVRSAAKFKANLHHFTALQRVAIRRPFSRPYAPFMQLHALLAR</sequence>
<dbReference type="EMBL" id="AZBU02000009">
    <property type="protein sequence ID" value="TKR64675.1"/>
    <property type="molecule type" value="Genomic_DNA"/>
</dbReference>
<evidence type="ECO:0000313" key="2">
    <source>
        <dbReference type="Proteomes" id="UP000298663"/>
    </source>
</evidence>
<dbReference type="Proteomes" id="UP000298663">
    <property type="component" value="Unassembled WGS sequence"/>
</dbReference>
<evidence type="ECO:0000313" key="1">
    <source>
        <dbReference type="EMBL" id="TKR64675.1"/>
    </source>
</evidence>
<accession>A0A4V5ZYS7</accession>
<protein>
    <submittedName>
        <fullName evidence="1">Uncharacterized protein</fullName>
    </submittedName>
</protein>
<proteinExistence type="predicted"/>
<dbReference type="AlphaFoldDB" id="A0A4V5ZYS7"/>
<reference evidence="1 2" key="2">
    <citation type="journal article" date="2019" name="G3 (Bethesda)">
        <title>Hybrid Assembly of the Genome of the Entomopathogenic Nematode Steinernema carpocapsae Identifies the X-Chromosome.</title>
        <authorList>
            <person name="Serra L."/>
            <person name="Macchietto M."/>
            <person name="Macias-Munoz A."/>
            <person name="McGill C.J."/>
            <person name="Rodriguez I.M."/>
            <person name="Rodriguez B."/>
            <person name="Murad R."/>
            <person name="Mortazavi A."/>
        </authorList>
    </citation>
    <scope>NUCLEOTIDE SEQUENCE [LARGE SCALE GENOMIC DNA]</scope>
    <source>
        <strain evidence="1 2">ALL</strain>
    </source>
</reference>
<keyword evidence="2" id="KW-1185">Reference proteome</keyword>
<organism evidence="1 2">
    <name type="scientific">Steinernema carpocapsae</name>
    <name type="common">Entomopathogenic nematode</name>
    <dbReference type="NCBI Taxonomy" id="34508"/>
    <lineage>
        <taxon>Eukaryota</taxon>
        <taxon>Metazoa</taxon>
        <taxon>Ecdysozoa</taxon>
        <taxon>Nematoda</taxon>
        <taxon>Chromadorea</taxon>
        <taxon>Rhabditida</taxon>
        <taxon>Tylenchina</taxon>
        <taxon>Panagrolaimomorpha</taxon>
        <taxon>Strongyloidoidea</taxon>
        <taxon>Steinernematidae</taxon>
        <taxon>Steinernema</taxon>
    </lineage>
</organism>
<comment type="caution">
    <text evidence="1">The sequence shown here is derived from an EMBL/GenBank/DDBJ whole genome shotgun (WGS) entry which is preliminary data.</text>
</comment>
<reference evidence="1 2" key="1">
    <citation type="journal article" date="2015" name="Genome Biol.">
        <title>Comparative genomics of Steinernema reveals deeply conserved gene regulatory networks.</title>
        <authorList>
            <person name="Dillman A.R."/>
            <person name="Macchietto M."/>
            <person name="Porter C.F."/>
            <person name="Rogers A."/>
            <person name="Williams B."/>
            <person name="Antoshechkin I."/>
            <person name="Lee M.M."/>
            <person name="Goodwin Z."/>
            <person name="Lu X."/>
            <person name="Lewis E.E."/>
            <person name="Goodrich-Blair H."/>
            <person name="Stock S.P."/>
            <person name="Adams B.J."/>
            <person name="Sternberg P.W."/>
            <person name="Mortazavi A."/>
        </authorList>
    </citation>
    <scope>NUCLEOTIDE SEQUENCE [LARGE SCALE GENOMIC DNA]</scope>
    <source>
        <strain evidence="1 2">ALL</strain>
    </source>
</reference>
<name>A0A4V5ZYS7_STECR</name>
<gene>
    <name evidence="1" type="ORF">L596_025165</name>
</gene>